<protein>
    <recommendedName>
        <fullName evidence="5">Glycosyltransferase family 1 protein</fullName>
    </recommendedName>
</protein>
<evidence type="ECO:0008006" key="5">
    <source>
        <dbReference type="Google" id="ProtNLM"/>
    </source>
</evidence>
<name>A0A2H0W0B9_9BACT</name>
<organism evidence="3 4">
    <name type="scientific">Candidatus Buchananbacteria bacterium CG10_big_fil_rev_8_21_14_0_10_42_9</name>
    <dbReference type="NCBI Taxonomy" id="1974526"/>
    <lineage>
        <taxon>Bacteria</taxon>
        <taxon>Candidatus Buchananiibacteriota</taxon>
    </lineage>
</organism>
<dbReference type="SUPFAM" id="SSF53756">
    <property type="entry name" value="UDP-Glycosyltransferase/glycogen phosphorylase"/>
    <property type="match status" value="1"/>
</dbReference>
<evidence type="ECO:0000259" key="1">
    <source>
        <dbReference type="Pfam" id="PF00534"/>
    </source>
</evidence>
<evidence type="ECO:0000313" key="4">
    <source>
        <dbReference type="Proteomes" id="UP000230935"/>
    </source>
</evidence>
<dbReference type="Pfam" id="PF00534">
    <property type="entry name" value="Glycos_transf_1"/>
    <property type="match status" value="1"/>
</dbReference>
<dbReference type="GO" id="GO:0016758">
    <property type="term" value="F:hexosyltransferase activity"/>
    <property type="evidence" value="ECO:0007669"/>
    <property type="project" value="TreeGrafter"/>
</dbReference>
<dbReference type="PANTHER" id="PTHR45947">
    <property type="entry name" value="SULFOQUINOVOSYL TRANSFERASE SQD2"/>
    <property type="match status" value="1"/>
</dbReference>
<gene>
    <name evidence="3" type="ORF">COT81_04615</name>
</gene>
<reference evidence="4" key="1">
    <citation type="submission" date="2017-09" db="EMBL/GenBank/DDBJ databases">
        <title>Depth-based differentiation of microbial function through sediment-hosted aquifers and enrichment of novel symbionts in the deep terrestrial subsurface.</title>
        <authorList>
            <person name="Probst A.J."/>
            <person name="Ladd B."/>
            <person name="Jarett J.K."/>
            <person name="Geller-Mcgrath D.E."/>
            <person name="Sieber C.M.K."/>
            <person name="Emerson J.B."/>
            <person name="Anantharaman K."/>
            <person name="Thomas B.C."/>
            <person name="Malmstrom R."/>
            <person name="Stieglmeier M."/>
            <person name="Klingl A."/>
            <person name="Woyke T."/>
            <person name="Ryan C.M."/>
            <person name="Banfield J.F."/>
        </authorList>
    </citation>
    <scope>NUCLEOTIDE SEQUENCE [LARGE SCALE GENOMIC DNA]</scope>
</reference>
<dbReference type="PANTHER" id="PTHR45947:SF3">
    <property type="entry name" value="SULFOQUINOVOSYL TRANSFERASE SQD2"/>
    <property type="match status" value="1"/>
</dbReference>
<feature type="domain" description="Glycosyl transferase family 1" evidence="1">
    <location>
        <begin position="205"/>
        <end position="369"/>
    </location>
</feature>
<sequence>MLPLTREEYDMNVLMLSIDRGLLGKGQLGDVVERHIEYGKRVERLDIIVMSKKGYDINKISDNVTAYPTNSNGTIGFILDAIKIGKKFKGIDLIVCQDPIVGLAGYFIKKKTGAKLLINLHGDYVGNKLSKDRRYNSWWGSLISKFVLNRADAIRVMSQGMMDRLIKMGFDSNKIKVISTPVDIERFIRYPDVKQENKKQIESLASSKMQKGKKHILMVGRKDKVKDFDTLCRAINLVHDKYKNVGLWLVGNYHFGPEGVGTLPLKQEIKDSIVVSFNEKSKDLPAYYYSSYLTVLSSTSESFGKVLVEANACGKPVVATETTGAKEIVQDGYNGFLVPIGDAEALAEKIFELLNDPKKAKKMGEDGRKLVKEKFSNNTQKIITYWKEIVA</sequence>
<proteinExistence type="predicted"/>
<evidence type="ECO:0000313" key="3">
    <source>
        <dbReference type="EMBL" id="PIS04802.1"/>
    </source>
</evidence>
<accession>A0A2H0W0B9</accession>
<dbReference type="CDD" id="cd03801">
    <property type="entry name" value="GT4_PimA-like"/>
    <property type="match status" value="1"/>
</dbReference>
<evidence type="ECO:0000259" key="2">
    <source>
        <dbReference type="Pfam" id="PF13439"/>
    </source>
</evidence>
<dbReference type="InterPro" id="IPR001296">
    <property type="entry name" value="Glyco_trans_1"/>
</dbReference>
<feature type="domain" description="Glycosyltransferase subfamily 4-like N-terminal" evidence="2">
    <location>
        <begin position="71"/>
        <end position="186"/>
    </location>
</feature>
<comment type="caution">
    <text evidence="3">The sequence shown here is derived from an EMBL/GenBank/DDBJ whole genome shotgun (WGS) entry which is preliminary data.</text>
</comment>
<dbReference type="Pfam" id="PF13439">
    <property type="entry name" value="Glyco_transf_4"/>
    <property type="match status" value="1"/>
</dbReference>
<dbReference type="AlphaFoldDB" id="A0A2H0W0B9"/>
<dbReference type="InterPro" id="IPR028098">
    <property type="entry name" value="Glyco_trans_4-like_N"/>
</dbReference>
<dbReference type="EMBL" id="PEZZ01000035">
    <property type="protein sequence ID" value="PIS04802.1"/>
    <property type="molecule type" value="Genomic_DNA"/>
</dbReference>
<dbReference type="InterPro" id="IPR050194">
    <property type="entry name" value="Glycosyltransferase_grp1"/>
</dbReference>
<dbReference type="Gene3D" id="3.40.50.2000">
    <property type="entry name" value="Glycogen Phosphorylase B"/>
    <property type="match status" value="2"/>
</dbReference>
<dbReference type="Proteomes" id="UP000230935">
    <property type="component" value="Unassembled WGS sequence"/>
</dbReference>